<evidence type="ECO:0000256" key="1">
    <source>
        <dbReference type="SAM" id="MobiDB-lite"/>
    </source>
</evidence>
<dbReference type="AlphaFoldDB" id="A0A433QDZ4"/>
<sequence>MSFFDFKDDSSSSRASPKHQNALDSAREFQLSGASGHRATFGGITERKYDANATENEWHHFEEYSNSNPTYPTPRKAQEYNSYLSSPHPYSHPDHGHDGAAVLDFLSRPTAYADEVYAFSDSDLSSSRFSTPDRSTSLTPPTALSSIYLTNLITTEDVATYLAQTTYTDDVHELPLFLQRLISEARKEVVLERSGEGAGGDVAQHRALDRLKMVREHLLMKIGGDVGMIPRDVGSVLSEEELDQVWGMMG</sequence>
<feature type="compositionally biased region" description="Polar residues" evidence="1">
    <location>
        <begin position="14"/>
        <end position="23"/>
    </location>
</feature>
<evidence type="ECO:0000313" key="2">
    <source>
        <dbReference type="EMBL" id="RUS28036.1"/>
    </source>
</evidence>
<keyword evidence="3" id="KW-1185">Reference proteome</keyword>
<feature type="region of interest" description="Disordered" evidence="1">
    <location>
        <begin position="1"/>
        <end position="38"/>
    </location>
</feature>
<reference evidence="2 3" key="1">
    <citation type="journal article" date="2018" name="New Phytol.">
        <title>Phylogenomics of Endogonaceae and evolution of mycorrhizas within Mucoromycota.</title>
        <authorList>
            <person name="Chang Y."/>
            <person name="Desiro A."/>
            <person name="Na H."/>
            <person name="Sandor L."/>
            <person name="Lipzen A."/>
            <person name="Clum A."/>
            <person name="Barry K."/>
            <person name="Grigoriev I.V."/>
            <person name="Martin F.M."/>
            <person name="Stajich J.E."/>
            <person name="Smith M.E."/>
            <person name="Bonito G."/>
            <person name="Spatafora J.W."/>
        </authorList>
    </citation>
    <scope>NUCLEOTIDE SEQUENCE [LARGE SCALE GENOMIC DNA]</scope>
    <source>
        <strain evidence="2 3">AD002</strain>
    </source>
</reference>
<evidence type="ECO:0000313" key="3">
    <source>
        <dbReference type="Proteomes" id="UP000274822"/>
    </source>
</evidence>
<name>A0A433QDZ4_9FUNG</name>
<comment type="caution">
    <text evidence="2">The sequence shown here is derived from an EMBL/GenBank/DDBJ whole genome shotgun (WGS) entry which is preliminary data.</text>
</comment>
<protein>
    <submittedName>
        <fullName evidence="2">Uncharacterized protein</fullName>
    </submittedName>
</protein>
<accession>A0A433QDZ4</accession>
<dbReference type="EMBL" id="RBNJ01007314">
    <property type="protein sequence ID" value="RUS28036.1"/>
    <property type="molecule type" value="Genomic_DNA"/>
</dbReference>
<gene>
    <name evidence="2" type="ORF">BC938DRAFT_482425</name>
</gene>
<dbReference type="Proteomes" id="UP000274822">
    <property type="component" value="Unassembled WGS sequence"/>
</dbReference>
<organism evidence="2 3">
    <name type="scientific">Jimgerdemannia flammicorona</name>
    <dbReference type="NCBI Taxonomy" id="994334"/>
    <lineage>
        <taxon>Eukaryota</taxon>
        <taxon>Fungi</taxon>
        <taxon>Fungi incertae sedis</taxon>
        <taxon>Mucoromycota</taxon>
        <taxon>Mucoromycotina</taxon>
        <taxon>Endogonomycetes</taxon>
        <taxon>Endogonales</taxon>
        <taxon>Endogonaceae</taxon>
        <taxon>Jimgerdemannia</taxon>
    </lineage>
</organism>
<feature type="compositionally biased region" description="Basic and acidic residues" evidence="1">
    <location>
        <begin position="1"/>
        <end position="11"/>
    </location>
</feature>
<proteinExistence type="predicted"/>